<evidence type="ECO:0000313" key="3">
    <source>
        <dbReference type="Proteomes" id="UP000424468"/>
    </source>
</evidence>
<sequence length="233" mass="27403">MKKEKKQNSFIKIVIFAILLWFLFSSLDKNQNLSILFNQVLIFLLVLFLLFSSISIIIIFSRYFEEVKLNISKYSLIKTFNRSQTPILLNKLIIVLAPIACYRVKLIANLFLKDFNQNYYLLSLFIICTLAVLLSLASYFLIVSYFIDMKKRNLILKNNDLEEVLLNQLNLDTNDLFEIKVNQFYNSINIIFENNIRAFILVENEKHNLKVNSYFSILLNNNKKATTPPRLSF</sequence>
<keyword evidence="1" id="KW-1133">Transmembrane helix</keyword>
<proteinExistence type="predicted"/>
<feature type="transmembrane region" description="Helical" evidence="1">
    <location>
        <begin position="85"/>
        <end position="108"/>
    </location>
</feature>
<dbReference type="EMBL" id="CP046276">
    <property type="protein sequence ID" value="QGS51560.1"/>
    <property type="molecule type" value="Genomic_DNA"/>
</dbReference>
<feature type="transmembrane region" description="Helical" evidence="1">
    <location>
        <begin position="39"/>
        <end position="64"/>
    </location>
</feature>
<feature type="transmembrane region" description="Helical" evidence="1">
    <location>
        <begin position="120"/>
        <end position="147"/>
    </location>
</feature>
<gene>
    <name evidence="2" type="ORF">STABA_v1c01930</name>
</gene>
<keyword evidence="1" id="KW-0812">Transmembrane</keyword>
<evidence type="ECO:0000313" key="2">
    <source>
        <dbReference type="EMBL" id="QGS51560.1"/>
    </source>
</evidence>
<evidence type="ECO:0008006" key="4">
    <source>
        <dbReference type="Google" id="ProtNLM"/>
    </source>
</evidence>
<dbReference type="KEGG" id="stab:STABA_v1c01930"/>
<protein>
    <recommendedName>
        <fullName evidence="4">Transmembrane protein</fullName>
    </recommendedName>
</protein>
<dbReference type="AlphaFoldDB" id="A0A6I6C5Z2"/>
<dbReference type="OrthoDB" id="390895at2"/>
<reference evidence="2 3" key="1">
    <citation type="submission" date="2019-11" db="EMBL/GenBank/DDBJ databases">
        <title>Complete genome sequence of Spiroplasma tabanidicola TAUS-1 (DSM 22603).</title>
        <authorList>
            <person name="Huang C.-T."/>
            <person name="Lin Y.-C."/>
            <person name="Kuo C.-H."/>
        </authorList>
    </citation>
    <scope>NUCLEOTIDE SEQUENCE [LARGE SCALE GENOMIC DNA]</scope>
    <source>
        <strain evidence="2 3">TAUS-1</strain>
    </source>
</reference>
<feature type="transmembrane region" description="Helical" evidence="1">
    <location>
        <begin position="9"/>
        <end position="27"/>
    </location>
</feature>
<organism evidence="2 3">
    <name type="scientific">Spiroplasma tabanidicola</name>
    <dbReference type="NCBI Taxonomy" id="324079"/>
    <lineage>
        <taxon>Bacteria</taxon>
        <taxon>Bacillati</taxon>
        <taxon>Mycoplasmatota</taxon>
        <taxon>Mollicutes</taxon>
        <taxon>Entomoplasmatales</taxon>
        <taxon>Spiroplasmataceae</taxon>
        <taxon>Spiroplasma</taxon>
    </lineage>
</organism>
<accession>A0A6I6C5Z2</accession>
<dbReference type="RefSeq" id="WP_156005654.1">
    <property type="nucleotide sequence ID" value="NZ_CP046276.1"/>
</dbReference>
<keyword evidence="3" id="KW-1185">Reference proteome</keyword>
<name>A0A6I6C5Z2_9MOLU</name>
<dbReference type="Proteomes" id="UP000424468">
    <property type="component" value="Chromosome"/>
</dbReference>
<keyword evidence="1" id="KW-0472">Membrane</keyword>
<evidence type="ECO:0000256" key="1">
    <source>
        <dbReference type="SAM" id="Phobius"/>
    </source>
</evidence>